<protein>
    <recommendedName>
        <fullName evidence="3">Cthe-2314-like HEPN domain-containing protein</fullName>
    </recommendedName>
</protein>
<organism evidence="1 2">
    <name type="scientific">Kosakonia oryziphila</name>
    <dbReference type="NCBI Taxonomy" id="1005667"/>
    <lineage>
        <taxon>Bacteria</taxon>
        <taxon>Pseudomonadati</taxon>
        <taxon>Pseudomonadota</taxon>
        <taxon>Gammaproteobacteria</taxon>
        <taxon>Enterobacterales</taxon>
        <taxon>Enterobacteriaceae</taxon>
        <taxon>Kosakonia</taxon>
    </lineage>
</organism>
<sequence length="226" mass="26374">MSTSELFRLTEGNIKSLRLLSPIEVDSIISNCSKLIAFQRHHALIEYVIYNYNSLNDFFVKKAMEYTSIELNDLGYPFDNLLLESNALIFNFLTSARTFIDHMQANIHKSDDEKGTKISFFKEITAHEFDSKFSYKFMGKLRNYVQHCGMPPINYNISKNYEEINILSTTLNAMFNWDALLKEYDSWGSHVIPQLKAQTPEFSVFIVMNELHLFIDQGLYNIYKAR</sequence>
<dbReference type="AlphaFoldDB" id="A0A1C4G5M0"/>
<dbReference type="OrthoDB" id="1374948at2"/>
<evidence type="ECO:0008006" key="3">
    <source>
        <dbReference type="Google" id="ProtNLM"/>
    </source>
</evidence>
<dbReference type="EMBL" id="FMBC01000051">
    <property type="protein sequence ID" value="SCC63243.1"/>
    <property type="molecule type" value="Genomic_DNA"/>
</dbReference>
<proteinExistence type="predicted"/>
<keyword evidence="2" id="KW-1185">Reference proteome</keyword>
<gene>
    <name evidence="1" type="ORF">GA0061070_105135</name>
</gene>
<accession>A0A1C4G5M0</accession>
<dbReference type="RefSeq" id="WP_090137773.1">
    <property type="nucleotide sequence ID" value="NZ_FMBC01000051.1"/>
</dbReference>
<name>A0A1C4G5M0_9ENTR</name>
<evidence type="ECO:0000313" key="1">
    <source>
        <dbReference type="EMBL" id="SCC63243.1"/>
    </source>
</evidence>
<reference evidence="2" key="1">
    <citation type="submission" date="2016-08" db="EMBL/GenBank/DDBJ databases">
        <authorList>
            <person name="Varghese N."/>
            <person name="Submissions Spin"/>
        </authorList>
    </citation>
    <scope>NUCLEOTIDE SEQUENCE [LARGE SCALE GENOMIC DNA]</scope>
    <source>
        <strain evidence="2">REICA_142</strain>
    </source>
</reference>
<evidence type="ECO:0000313" key="2">
    <source>
        <dbReference type="Proteomes" id="UP000198515"/>
    </source>
</evidence>
<dbReference type="Proteomes" id="UP000198515">
    <property type="component" value="Unassembled WGS sequence"/>
</dbReference>